<dbReference type="GO" id="GO:0046872">
    <property type="term" value="F:metal ion binding"/>
    <property type="evidence" value="ECO:0007669"/>
    <property type="project" value="InterPro"/>
</dbReference>
<reference evidence="3" key="2">
    <citation type="submission" date="2020-09" db="EMBL/GenBank/DDBJ databases">
        <authorList>
            <person name="Sun Q."/>
            <person name="Ohkuma M."/>
        </authorList>
    </citation>
    <scope>NUCLEOTIDE SEQUENCE</scope>
    <source>
        <strain evidence="3">JCM 4646</strain>
    </source>
</reference>
<dbReference type="InterPro" id="IPR017517">
    <property type="entry name" value="Maleyloyr_isom"/>
</dbReference>
<dbReference type="SUPFAM" id="SSF109854">
    <property type="entry name" value="DinB/YfiT-like putative metalloenzymes"/>
    <property type="match status" value="1"/>
</dbReference>
<dbReference type="Pfam" id="PF11716">
    <property type="entry name" value="MDMPI_N"/>
    <property type="match status" value="1"/>
</dbReference>
<dbReference type="InterPro" id="IPR034660">
    <property type="entry name" value="DinB/YfiT-like"/>
</dbReference>
<dbReference type="InterPro" id="IPR024344">
    <property type="entry name" value="MDMPI_metal-binding"/>
</dbReference>
<accession>A0A919FHN4</accession>
<sequence>MRTALSELATLFAATAGRITPDQLDRRTPCPDYSVGDLLAHLGGILPDSERAARKEPRPAEPVPPLTDPAAVARAAERTAAAWRAPDALSGTTEFGPGTLPAEVAAAITLQELALHGWDLAQALGLDHPVGESTAKTVLGVVEQLAGQARANGSYGPPVDVPADAGPFDRALGASGRTPARRP</sequence>
<reference evidence="3" key="1">
    <citation type="journal article" date="2014" name="Int. J. Syst. Evol. Microbiol.">
        <title>Complete genome sequence of Corynebacterium casei LMG S-19264T (=DSM 44701T), isolated from a smear-ripened cheese.</title>
        <authorList>
            <consortium name="US DOE Joint Genome Institute (JGI-PGF)"/>
            <person name="Walter F."/>
            <person name="Albersmeier A."/>
            <person name="Kalinowski J."/>
            <person name="Ruckert C."/>
        </authorList>
    </citation>
    <scope>NUCLEOTIDE SEQUENCE</scope>
    <source>
        <strain evidence="3">JCM 4646</strain>
    </source>
</reference>
<keyword evidence="4" id="KW-1185">Reference proteome</keyword>
<organism evidence="3 4">
    <name type="scientific">Kitasatospora indigofera</name>
    <dbReference type="NCBI Taxonomy" id="67307"/>
    <lineage>
        <taxon>Bacteria</taxon>
        <taxon>Bacillati</taxon>
        <taxon>Actinomycetota</taxon>
        <taxon>Actinomycetes</taxon>
        <taxon>Kitasatosporales</taxon>
        <taxon>Streptomycetaceae</taxon>
        <taxon>Kitasatospora</taxon>
    </lineage>
</organism>
<feature type="domain" description="Mycothiol-dependent maleylpyruvate isomerase metal-binding" evidence="2">
    <location>
        <begin position="7"/>
        <end position="121"/>
    </location>
</feature>
<evidence type="ECO:0000259" key="2">
    <source>
        <dbReference type="Pfam" id="PF11716"/>
    </source>
</evidence>
<dbReference type="Gene3D" id="1.20.120.450">
    <property type="entry name" value="dinb family like domain"/>
    <property type="match status" value="1"/>
</dbReference>
<dbReference type="GeneID" id="95352367"/>
<evidence type="ECO:0000313" key="3">
    <source>
        <dbReference type="EMBL" id="GHH65882.1"/>
    </source>
</evidence>
<dbReference type="AlphaFoldDB" id="A0A919FHN4"/>
<evidence type="ECO:0000256" key="1">
    <source>
        <dbReference type="SAM" id="MobiDB-lite"/>
    </source>
</evidence>
<dbReference type="InterPro" id="IPR017520">
    <property type="entry name" value="CHP03086"/>
</dbReference>
<protein>
    <submittedName>
        <fullName evidence="3">TIGR03086 family protein</fullName>
    </submittedName>
</protein>
<comment type="caution">
    <text evidence="3">The sequence shown here is derived from an EMBL/GenBank/DDBJ whole genome shotgun (WGS) entry which is preliminary data.</text>
</comment>
<gene>
    <name evidence="3" type="ORF">GCM10018781_18840</name>
</gene>
<evidence type="ECO:0000313" key="4">
    <source>
        <dbReference type="Proteomes" id="UP000617734"/>
    </source>
</evidence>
<dbReference type="NCBIfam" id="TIGR03086">
    <property type="entry name" value="TIGR03086 family metal-binding protein"/>
    <property type="match status" value="1"/>
</dbReference>
<name>A0A919FHN4_9ACTN</name>
<dbReference type="EMBL" id="BNBO01000007">
    <property type="protein sequence ID" value="GHH65882.1"/>
    <property type="molecule type" value="Genomic_DNA"/>
</dbReference>
<dbReference type="RefSeq" id="WP_190210358.1">
    <property type="nucleotide sequence ID" value="NZ_BNBO01000007.1"/>
</dbReference>
<feature type="region of interest" description="Disordered" evidence="1">
    <location>
        <begin position="150"/>
        <end position="183"/>
    </location>
</feature>
<dbReference type="Proteomes" id="UP000617734">
    <property type="component" value="Unassembled WGS sequence"/>
</dbReference>
<dbReference type="NCBIfam" id="TIGR03083">
    <property type="entry name" value="maleylpyruvate isomerase family mycothiol-dependent enzyme"/>
    <property type="match status" value="1"/>
</dbReference>
<proteinExistence type="predicted"/>